<dbReference type="AlphaFoldDB" id="A0AB39MRA1"/>
<dbReference type="InterPro" id="IPR022291">
    <property type="entry name" value="Bacteriocin_synth_cyclodeHase"/>
</dbReference>
<dbReference type="RefSeq" id="WP_369192352.1">
    <property type="nucleotide sequence ID" value="NZ_CP163431.1"/>
</dbReference>
<sequence length="225" mass="24385">MNRHIAVVGLGEFGQRVARLLIEGRTDRHLLSAAPPHEIFHRLAHGGAEAVMVVLWRHSPAWCDEFDTLAFQTGTRWLPVVMEHPRLRVGPLISPGQGPCHRCFERRRIQHDPHPEAAAALAAAYDAAPDRGPTGYLPHHARLAAHLAEVTMSAHDSAGRLTTLGLNAGKTESRRVRACHGCTRCSSSPLPYDGSLAPARLLPHLPVIKTASSNTTAGQPGGRHD</sequence>
<reference evidence="1" key="1">
    <citation type="submission" date="2024-07" db="EMBL/GenBank/DDBJ databases">
        <authorList>
            <person name="Yu S.T."/>
        </authorList>
    </citation>
    <scope>NUCLEOTIDE SEQUENCE</scope>
    <source>
        <strain evidence="1">R08</strain>
    </source>
</reference>
<gene>
    <name evidence="1" type="ORF">AB5J58_48705</name>
</gene>
<name>A0AB39MRA1_9ACTN</name>
<organism evidence="1">
    <name type="scientific">Streptomyces sp. R08</name>
    <dbReference type="NCBI Taxonomy" id="3238624"/>
    <lineage>
        <taxon>Bacteria</taxon>
        <taxon>Bacillati</taxon>
        <taxon>Actinomycetota</taxon>
        <taxon>Actinomycetes</taxon>
        <taxon>Kitasatosporales</taxon>
        <taxon>Streptomycetaceae</taxon>
        <taxon>Streptomyces</taxon>
    </lineage>
</organism>
<proteinExistence type="predicted"/>
<dbReference type="Gene3D" id="3.40.50.720">
    <property type="entry name" value="NAD(P)-binding Rossmann-like Domain"/>
    <property type="match status" value="1"/>
</dbReference>
<accession>A0AB39MRA1</accession>
<protein>
    <submittedName>
        <fullName evidence="1">TOMM leader peptide-binding protein</fullName>
    </submittedName>
</protein>
<dbReference type="EMBL" id="CP163431">
    <property type="protein sequence ID" value="XDQ07581.1"/>
    <property type="molecule type" value="Genomic_DNA"/>
</dbReference>
<dbReference type="NCBIfam" id="TIGR03882">
    <property type="entry name" value="cyclo_dehyd_2"/>
    <property type="match status" value="1"/>
</dbReference>
<evidence type="ECO:0000313" key="1">
    <source>
        <dbReference type="EMBL" id="XDQ07581.1"/>
    </source>
</evidence>